<dbReference type="Gene3D" id="2.40.160.20">
    <property type="match status" value="1"/>
</dbReference>
<evidence type="ECO:0000256" key="2">
    <source>
        <dbReference type="ARBA" id="ARBA00022729"/>
    </source>
</evidence>
<dbReference type="Pfam" id="PF13505">
    <property type="entry name" value="OMP_b-brl"/>
    <property type="match status" value="1"/>
</dbReference>
<name>A0A0R3ME08_9BRAD</name>
<proteinExistence type="inferred from homology"/>
<evidence type="ECO:0000256" key="4">
    <source>
        <dbReference type="ARBA" id="ARBA00023237"/>
    </source>
</evidence>
<dbReference type="InterPro" id="IPR011250">
    <property type="entry name" value="OMP/PagP_B-barrel"/>
</dbReference>
<comment type="similarity">
    <text evidence="5">Belongs to the Omp25/RopB family.</text>
</comment>
<dbReference type="PANTHER" id="PTHR34001">
    <property type="entry name" value="BLL7405 PROTEIN"/>
    <property type="match status" value="1"/>
</dbReference>
<gene>
    <name evidence="8" type="ORF">CQ14_25005</name>
</gene>
<dbReference type="PANTHER" id="PTHR34001:SF3">
    <property type="entry name" value="BLL7405 PROTEIN"/>
    <property type="match status" value="1"/>
</dbReference>
<evidence type="ECO:0000256" key="3">
    <source>
        <dbReference type="ARBA" id="ARBA00023136"/>
    </source>
</evidence>
<keyword evidence="3" id="KW-0472">Membrane</keyword>
<feature type="signal peptide" evidence="6">
    <location>
        <begin position="1"/>
        <end position="21"/>
    </location>
</feature>
<dbReference type="AlphaFoldDB" id="A0A0R3ME08"/>
<accession>A0A0R3ME08</accession>
<dbReference type="RefSeq" id="WP_057861692.1">
    <property type="nucleotide sequence ID" value="NZ_LLYB01000109.1"/>
</dbReference>
<protein>
    <recommendedName>
        <fullName evidence="7">Outer membrane protein beta-barrel domain-containing protein</fullName>
    </recommendedName>
</protein>
<feature type="chain" id="PRO_5006443993" description="Outer membrane protein beta-barrel domain-containing protein" evidence="6">
    <location>
        <begin position="22"/>
        <end position="215"/>
    </location>
</feature>
<comment type="caution">
    <text evidence="8">The sequence shown here is derived from an EMBL/GenBank/DDBJ whole genome shotgun (WGS) entry which is preliminary data.</text>
</comment>
<organism evidence="8 9">
    <name type="scientific">Bradyrhizobium lablabi</name>
    <dbReference type="NCBI Taxonomy" id="722472"/>
    <lineage>
        <taxon>Bacteria</taxon>
        <taxon>Pseudomonadati</taxon>
        <taxon>Pseudomonadota</taxon>
        <taxon>Alphaproteobacteria</taxon>
        <taxon>Hyphomicrobiales</taxon>
        <taxon>Nitrobacteraceae</taxon>
        <taxon>Bradyrhizobium</taxon>
    </lineage>
</organism>
<keyword evidence="2 6" id="KW-0732">Signal</keyword>
<feature type="domain" description="Outer membrane protein beta-barrel" evidence="7">
    <location>
        <begin position="33"/>
        <end position="215"/>
    </location>
</feature>
<dbReference type="GO" id="GO:0009279">
    <property type="term" value="C:cell outer membrane"/>
    <property type="evidence" value="ECO:0007669"/>
    <property type="project" value="UniProtKB-SubCell"/>
</dbReference>
<dbReference type="SUPFAM" id="SSF56925">
    <property type="entry name" value="OMPA-like"/>
    <property type="match status" value="1"/>
</dbReference>
<dbReference type="InterPro" id="IPR051692">
    <property type="entry name" value="OMP-like"/>
</dbReference>
<evidence type="ECO:0000259" key="7">
    <source>
        <dbReference type="Pfam" id="PF13505"/>
    </source>
</evidence>
<reference evidence="8 9" key="1">
    <citation type="submission" date="2014-03" db="EMBL/GenBank/DDBJ databases">
        <title>Bradyrhizobium valentinum sp. nov., isolated from effective nodules of Lupinus mariae-josephae, a lupine endemic of basic-lime soils in Eastern Spain.</title>
        <authorList>
            <person name="Duran D."/>
            <person name="Rey L."/>
            <person name="Navarro A."/>
            <person name="Busquets A."/>
            <person name="Imperial J."/>
            <person name="Ruiz-Argueso T."/>
        </authorList>
    </citation>
    <scope>NUCLEOTIDE SEQUENCE [LARGE SCALE GENOMIC DNA]</scope>
    <source>
        <strain evidence="8 9">CCBAU 23086</strain>
    </source>
</reference>
<dbReference type="Proteomes" id="UP000051660">
    <property type="component" value="Unassembled WGS sequence"/>
</dbReference>
<evidence type="ECO:0000256" key="1">
    <source>
        <dbReference type="ARBA" id="ARBA00004442"/>
    </source>
</evidence>
<sequence length="215" mass="22229">MKKILLTTTGLIALGMAPAVAADLAARPYTKAPAAAIAINNWSGFYLGAMGGYAQENSSGIGTLSGGFAGGTAGYNWQMGNVVLGLEADAAWADIGTTLGVPGIASLDYTIRSMGTVRGRVGYAFDQVLIYGTGGYAWSDNRLTATAAGLGSVSDSRFHSGWTVGAGVEVMFAPKWSVKAEYLYKSLEGGTYLAGTFPVGTINLNSVQVGVNYHF</sequence>
<dbReference type="OrthoDB" id="9815357at2"/>
<evidence type="ECO:0000256" key="5">
    <source>
        <dbReference type="ARBA" id="ARBA00038306"/>
    </source>
</evidence>
<evidence type="ECO:0000313" key="9">
    <source>
        <dbReference type="Proteomes" id="UP000051660"/>
    </source>
</evidence>
<dbReference type="InterPro" id="IPR027385">
    <property type="entry name" value="Beta-barrel_OMP"/>
</dbReference>
<comment type="subcellular location">
    <subcellularLocation>
        <location evidence="1">Cell outer membrane</location>
    </subcellularLocation>
</comment>
<evidence type="ECO:0000313" key="8">
    <source>
        <dbReference type="EMBL" id="KRR18187.1"/>
    </source>
</evidence>
<dbReference type="EMBL" id="LLYB01000109">
    <property type="protein sequence ID" value="KRR18187.1"/>
    <property type="molecule type" value="Genomic_DNA"/>
</dbReference>
<keyword evidence="4" id="KW-0998">Cell outer membrane</keyword>
<evidence type="ECO:0000256" key="6">
    <source>
        <dbReference type="SAM" id="SignalP"/>
    </source>
</evidence>